<organism evidence="2 3">
    <name type="scientific">Candidatus Ghiorseimicrobium undicola</name>
    <dbReference type="NCBI Taxonomy" id="1974746"/>
    <lineage>
        <taxon>Bacteria</taxon>
        <taxon>Pseudomonadati</taxon>
        <taxon>Candidatus Omnitrophota</taxon>
        <taxon>Candidatus Ghiorseimicrobium</taxon>
    </lineage>
</organism>
<dbReference type="AlphaFoldDB" id="A0A2H0LXJ5"/>
<evidence type="ECO:0000313" key="3">
    <source>
        <dbReference type="Proteomes" id="UP000229641"/>
    </source>
</evidence>
<dbReference type="EMBL" id="PCWA01000073">
    <property type="protein sequence ID" value="PIQ89106.1"/>
    <property type="molecule type" value="Genomic_DNA"/>
</dbReference>
<dbReference type="GO" id="GO:0016491">
    <property type="term" value="F:oxidoreductase activity"/>
    <property type="evidence" value="ECO:0007669"/>
    <property type="project" value="InterPro"/>
</dbReference>
<evidence type="ECO:0000259" key="1">
    <source>
        <dbReference type="Pfam" id="PF02915"/>
    </source>
</evidence>
<comment type="caution">
    <text evidence="2">The sequence shown here is derived from an EMBL/GenBank/DDBJ whole genome shotgun (WGS) entry which is preliminary data.</text>
</comment>
<dbReference type="InterPro" id="IPR003251">
    <property type="entry name" value="Rr_diiron-bd_dom"/>
</dbReference>
<dbReference type="InterPro" id="IPR012347">
    <property type="entry name" value="Ferritin-like"/>
</dbReference>
<evidence type="ECO:0000313" key="2">
    <source>
        <dbReference type="EMBL" id="PIQ89106.1"/>
    </source>
</evidence>
<dbReference type="InterPro" id="IPR009078">
    <property type="entry name" value="Ferritin-like_SF"/>
</dbReference>
<dbReference type="Proteomes" id="UP000229641">
    <property type="component" value="Unassembled WGS sequence"/>
</dbReference>
<dbReference type="GO" id="GO:0046872">
    <property type="term" value="F:metal ion binding"/>
    <property type="evidence" value="ECO:0007669"/>
    <property type="project" value="InterPro"/>
</dbReference>
<dbReference type="PANTHER" id="PTHR33531:SF7">
    <property type="entry name" value="HYPOTHETICAL MEMBRANE PROTEIN, CONSERVED"/>
    <property type="match status" value="1"/>
</dbReference>
<name>A0A2H0LXJ5_9BACT</name>
<dbReference type="Gene3D" id="1.20.1260.10">
    <property type="match status" value="1"/>
</dbReference>
<proteinExistence type="predicted"/>
<accession>A0A2H0LXJ5</accession>
<gene>
    <name evidence="2" type="ORF">COV72_04745</name>
</gene>
<dbReference type="PANTHER" id="PTHR33531">
    <property type="entry name" value="RUBRERYTHRIN SUBFAMILY"/>
    <property type="match status" value="1"/>
</dbReference>
<feature type="domain" description="Rubrerythrin diiron-binding" evidence="1">
    <location>
        <begin position="9"/>
        <end position="153"/>
    </location>
</feature>
<protein>
    <recommendedName>
        <fullName evidence="1">Rubrerythrin diiron-binding domain-containing protein</fullName>
    </recommendedName>
</protein>
<reference evidence="2 3" key="1">
    <citation type="submission" date="2017-09" db="EMBL/GenBank/DDBJ databases">
        <title>Depth-based differentiation of microbial function through sediment-hosted aquifers and enrichment of novel symbionts in the deep terrestrial subsurface.</title>
        <authorList>
            <person name="Probst A.J."/>
            <person name="Ladd B."/>
            <person name="Jarett J.K."/>
            <person name="Geller-Mcgrath D.E."/>
            <person name="Sieber C.M."/>
            <person name="Emerson J.B."/>
            <person name="Anantharaman K."/>
            <person name="Thomas B.C."/>
            <person name="Malmstrom R."/>
            <person name="Stieglmeier M."/>
            <person name="Klingl A."/>
            <person name="Woyke T."/>
            <person name="Ryan C.M."/>
            <person name="Banfield J.F."/>
        </authorList>
    </citation>
    <scope>NUCLEOTIDE SEQUENCE [LARGE SCALE GENOMIC DNA]</scope>
    <source>
        <strain evidence="2">CG11_big_fil_rev_8_21_14_0_20_42_13</strain>
    </source>
</reference>
<dbReference type="CDD" id="cd01045">
    <property type="entry name" value="Ferritin_like_AB"/>
    <property type="match status" value="1"/>
</dbReference>
<sequence length="164" mass="18906">MADMLSAGEIIEIAIQIEKNGRDFYLELETNTKDIKAKEVFKFLAEEEKGHISAFKSILDSVEKNEPKGLFSEEYFAYMNALASGHVFTQKDKGREIAKKINSFLEAVDMSIGFEKDSIIFYEGVKKFIYEHDKKVVDEIIKQEQAHFKKLSEVKNYLLAHPEE</sequence>
<dbReference type="SUPFAM" id="SSF47240">
    <property type="entry name" value="Ferritin-like"/>
    <property type="match status" value="1"/>
</dbReference>
<dbReference type="Pfam" id="PF02915">
    <property type="entry name" value="Rubrerythrin"/>
    <property type="match status" value="1"/>
</dbReference>